<feature type="coiled-coil region" evidence="1">
    <location>
        <begin position="95"/>
        <end position="122"/>
    </location>
</feature>
<dbReference type="OrthoDB" id="4056921at2759"/>
<dbReference type="Proteomes" id="UP000310158">
    <property type="component" value="Unassembled WGS sequence"/>
</dbReference>
<accession>A0A4V3XEP4</accession>
<evidence type="ECO:0000313" key="3">
    <source>
        <dbReference type="EMBL" id="THH14383.1"/>
    </source>
</evidence>
<comment type="caution">
    <text evidence="3">The sequence shown here is derived from an EMBL/GenBank/DDBJ whole genome shotgun (WGS) entry which is preliminary data.</text>
</comment>
<name>A0A4V3XEP4_9AGAM</name>
<protein>
    <submittedName>
        <fullName evidence="3">Uncharacterized protein</fullName>
    </submittedName>
</protein>
<dbReference type="EMBL" id="SGPL01000281">
    <property type="protein sequence ID" value="THH14383.1"/>
    <property type="molecule type" value="Genomic_DNA"/>
</dbReference>
<keyword evidence="4" id="KW-1185">Reference proteome</keyword>
<organism evidence="3 4">
    <name type="scientific">Bondarzewia mesenterica</name>
    <dbReference type="NCBI Taxonomy" id="1095465"/>
    <lineage>
        <taxon>Eukaryota</taxon>
        <taxon>Fungi</taxon>
        <taxon>Dikarya</taxon>
        <taxon>Basidiomycota</taxon>
        <taxon>Agaricomycotina</taxon>
        <taxon>Agaricomycetes</taxon>
        <taxon>Russulales</taxon>
        <taxon>Bondarzewiaceae</taxon>
        <taxon>Bondarzewia</taxon>
    </lineage>
</organism>
<sequence>MTHVLRTPQIDLSAILTTHNPQIDLRLDAYEASTRNFFKAVGHYTNRAITEITNRRNGHILESKKSGRSRSNHGGGDEPVQDERDRPGRECHAALEKEKEELKAAESSVSALRRQLSAIREACASLDVELEQYRAITANLRRGMATIFPIIYLLSANANEHRTE</sequence>
<keyword evidence="1" id="KW-0175">Coiled coil</keyword>
<gene>
    <name evidence="3" type="ORF">EW146_g5950</name>
</gene>
<evidence type="ECO:0000256" key="2">
    <source>
        <dbReference type="SAM" id="MobiDB-lite"/>
    </source>
</evidence>
<feature type="region of interest" description="Disordered" evidence="2">
    <location>
        <begin position="55"/>
        <end position="89"/>
    </location>
</feature>
<evidence type="ECO:0000313" key="4">
    <source>
        <dbReference type="Proteomes" id="UP000310158"/>
    </source>
</evidence>
<evidence type="ECO:0000256" key="1">
    <source>
        <dbReference type="SAM" id="Coils"/>
    </source>
</evidence>
<dbReference type="AlphaFoldDB" id="A0A4V3XEP4"/>
<proteinExistence type="predicted"/>
<reference evidence="3 4" key="1">
    <citation type="submission" date="2019-02" db="EMBL/GenBank/DDBJ databases">
        <title>Genome sequencing of the rare red list fungi Bondarzewia mesenterica.</title>
        <authorList>
            <person name="Buettner E."/>
            <person name="Kellner H."/>
        </authorList>
    </citation>
    <scope>NUCLEOTIDE SEQUENCE [LARGE SCALE GENOMIC DNA]</scope>
    <source>
        <strain evidence="3 4">DSM 108281</strain>
    </source>
</reference>